<keyword evidence="4" id="KW-1185">Reference proteome</keyword>
<evidence type="ECO:0000313" key="3">
    <source>
        <dbReference type="EMBL" id="CEJ90603.1"/>
    </source>
</evidence>
<dbReference type="AlphaFoldDB" id="A0A0A1TJ92"/>
<dbReference type="HOGENOM" id="CLU_015426_0_0_1"/>
<evidence type="ECO:0000256" key="1">
    <source>
        <dbReference type="SAM" id="MobiDB-lite"/>
    </source>
</evidence>
<proteinExistence type="predicted"/>
<dbReference type="InterPro" id="IPR001005">
    <property type="entry name" value="SANT/Myb"/>
</dbReference>
<reference evidence="3 4" key="1">
    <citation type="journal article" date="2015" name="Genome Announc.">
        <title>Draft Genome Sequence and Gene Annotation of the Entomopathogenic Fungus Verticillium hemipterigenum.</title>
        <authorList>
            <person name="Horn F."/>
            <person name="Habel A."/>
            <person name="Scharf D.H."/>
            <person name="Dworschak J."/>
            <person name="Brakhage A.A."/>
            <person name="Guthke R."/>
            <person name="Hertweck C."/>
            <person name="Linde J."/>
        </authorList>
    </citation>
    <scope>NUCLEOTIDE SEQUENCE [LARGE SCALE GENOMIC DNA]</scope>
</reference>
<feature type="region of interest" description="Disordered" evidence="1">
    <location>
        <begin position="418"/>
        <end position="479"/>
    </location>
</feature>
<dbReference type="Gene3D" id="1.10.10.60">
    <property type="entry name" value="Homeodomain-like"/>
    <property type="match status" value="1"/>
</dbReference>
<dbReference type="EMBL" id="CDHN01000003">
    <property type="protein sequence ID" value="CEJ90603.1"/>
    <property type="molecule type" value="Genomic_DNA"/>
</dbReference>
<feature type="region of interest" description="Disordered" evidence="1">
    <location>
        <begin position="351"/>
        <end position="388"/>
    </location>
</feature>
<evidence type="ECO:0000259" key="2">
    <source>
        <dbReference type="PROSITE" id="PS50090"/>
    </source>
</evidence>
<dbReference type="PROSITE" id="PS50090">
    <property type="entry name" value="MYB_LIKE"/>
    <property type="match status" value="1"/>
</dbReference>
<sequence length="669" mass="74333">METRKRGRPARAPPSTAPVVSRRGRRQTEDDSAGEEAVIPTASAPVPRRGAPRNGPSSPSIHGGRRGDGLQSDDDSDSSNANVEAKVSNTGDDEASKEYRQLMRLSLPDLAHSSKELLKFFAANSNGTLSPVKEKLLQIKRRAFSSSREIFDTDNSPKLFLDWTWFEDIHSDAEEIDDDANATLTLSNLAGLVSTLYAVQHDDAVGLSSLISELDSSFPYLFGEDDYTKVEADIALSIRTARCIFALKENKGKNRKPAQTIIASIFCEEDAPGDAALQITNGPFVQLPGINEYLASELLSRRAESIYRSARTDKKGSSIDQLEAMFSTPELLSELREWAMKSYKSIITAPENKTSKAAEPAPEVEADADAGQSTPEQHEEDSAGDSQDMAVDTQPIERPGLGASIFKGVQSVTSLFTSRSADRRHTIGPGPDASQQTARERVTPSSLKRPFIDDDEDDDDDGAFETDRRPINQERQSALRATHLARRPRINDGLFVEQSRSVTPLAHQMIRPASSEVSPVLAQMRQDKREVMQRVREMNQTATVEDEVMLQALARQHQDQIKRRIPWSDHDTELLIGLIQKHKAMWAEIARSGTDLFETPRNQQACRDRARNLKVDFLLANAVLPREFDRVALGKKEVERIVRARKNPLRVENDVDDDGYPINTQLVLQ</sequence>
<feature type="region of interest" description="Disordered" evidence="1">
    <location>
        <begin position="1"/>
        <end position="95"/>
    </location>
</feature>
<gene>
    <name evidence="3" type="ORF">VHEMI06372</name>
</gene>
<dbReference type="Proteomes" id="UP000039046">
    <property type="component" value="Unassembled WGS sequence"/>
</dbReference>
<feature type="compositionally biased region" description="Acidic residues" evidence="1">
    <location>
        <begin position="453"/>
        <end position="464"/>
    </location>
</feature>
<protein>
    <recommendedName>
        <fullName evidence="2">Myb-like domain-containing protein</fullName>
    </recommendedName>
</protein>
<name>A0A0A1TJ92_9HYPO</name>
<feature type="domain" description="Myb-like" evidence="2">
    <location>
        <begin position="559"/>
        <end position="614"/>
    </location>
</feature>
<dbReference type="OrthoDB" id="5398572at2759"/>
<organism evidence="3 4">
    <name type="scientific">[Torrubiella] hemipterigena</name>
    <dbReference type="NCBI Taxonomy" id="1531966"/>
    <lineage>
        <taxon>Eukaryota</taxon>
        <taxon>Fungi</taxon>
        <taxon>Dikarya</taxon>
        <taxon>Ascomycota</taxon>
        <taxon>Pezizomycotina</taxon>
        <taxon>Sordariomycetes</taxon>
        <taxon>Hypocreomycetidae</taxon>
        <taxon>Hypocreales</taxon>
        <taxon>Clavicipitaceae</taxon>
        <taxon>Clavicipitaceae incertae sedis</taxon>
        <taxon>'Torrubiella' clade</taxon>
    </lineage>
</organism>
<accession>A0A0A1TJ92</accession>
<dbReference type="STRING" id="1531966.A0A0A1TJ92"/>
<evidence type="ECO:0000313" key="4">
    <source>
        <dbReference type="Proteomes" id="UP000039046"/>
    </source>
</evidence>